<evidence type="ECO:0000256" key="1">
    <source>
        <dbReference type="ARBA" id="ARBA00023015"/>
    </source>
</evidence>
<keyword evidence="1" id="KW-0805">Transcription regulation</keyword>
<keyword evidence="3" id="KW-0804">Transcription</keyword>
<dbReference type="Pfam" id="PF00717">
    <property type="entry name" value="Peptidase_S24"/>
    <property type="match status" value="1"/>
</dbReference>
<feature type="domain" description="HTH cro/C1-type" evidence="4">
    <location>
        <begin position="11"/>
        <end position="65"/>
    </location>
</feature>
<dbReference type="EMBL" id="LS483487">
    <property type="protein sequence ID" value="SQJ15537.1"/>
    <property type="molecule type" value="Genomic_DNA"/>
</dbReference>
<name>A0AAX2JER9_9FUSO</name>
<dbReference type="InterPro" id="IPR001387">
    <property type="entry name" value="Cro/C1-type_HTH"/>
</dbReference>
<protein>
    <submittedName>
        <fullName evidence="5">LexA repressor</fullName>
    </submittedName>
</protein>
<dbReference type="GO" id="GO:0003677">
    <property type="term" value="F:DNA binding"/>
    <property type="evidence" value="ECO:0007669"/>
    <property type="project" value="UniProtKB-KW"/>
</dbReference>
<dbReference type="SMART" id="SM00530">
    <property type="entry name" value="HTH_XRE"/>
    <property type="match status" value="1"/>
</dbReference>
<dbReference type="SUPFAM" id="SSF51306">
    <property type="entry name" value="LexA/Signal peptidase"/>
    <property type="match status" value="1"/>
</dbReference>
<dbReference type="CDD" id="cd00093">
    <property type="entry name" value="HTH_XRE"/>
    <property type="match status" value="1"/>
</dbReference>
<dbReference type="InterPro" id="IPR036286">
    <property type="entry name" value="LexA/Signal_pep-like_sf"/>
</dbReference>
<evidence type="ECO:0000313" key="5">
    <source>
        <dbReference type="EMBL" id="SQJ15537.1"/>
    </source>
</evidence>
<dbReference type="SUPFAM" id="SSF47413">
    <property type="entry name" value="lambda repressor-like DNA-binding domains"/>
    <property type="match status" value="1"/>
</dbReference>
<dbReference type="AlphaFoldDB" id="A0AAX2JER9"/>
<sequence>MEKKKEFSKYLENFMRKNGYNLEQISRETGIPVATIGHYKTGRRTPKNDFIDKFVSGFNLNSQEKNEITMAIAIDRTPEVIKDNILELKNVKPIKLMEVPLFSSVSAGLGRETIAEPIDFISIPKTAGNNVVAILVQGNSMEDTILDGSIVVVNTELMPEIGEIGVFLTKGSDHADGLVKRLKYKNGEYVLESDNKEYEDLRIENSDITAYGKVIQIINNTTKRRKDPLMSYIDKLDMNEREMIESMLKGLIEKKKETK</sequence>
<dbReference type="RefSeq" id="WP_005979798.1">
    <property type="nucleotide sequence ID" value="NZ_CABKNW010000004.1"/>
</dbReference>
<evidence type="ECO:0000256" key="3">
    <source>
        <dbReference type="ARBA" id="ARBA00023163"/>
    </source>
</evidence>
<proteinExistence type="predicted"/>
<keyword evidence="2" id="KW-0238">DNA-binding</keyword>
<reference evidence="5 6" key="1">
    <citation type="submission" date="2018-06" db="EMBL/GenBank/DDBJ databases">
        <authorList>
            <consortium name="Pathogen Informatics"/>
            <person name="Doyle S."/>
        </authorList>
    </citation>
    <scope>NUCLEOTIDE SEQUENCE [LARGE SCALE GENOMIC DNA]</scope>
    <source>
        <strain evidence="5 6">NCTC12112</strain>
    </source>
</reference>
<dbReference type="InterPro" id="IPR039418">
    <property type="entry name" value="LexA-like"/>
</dbReference>
<dbReference type="Gene3D" id="1.10.260.40">
    <property type="entry name" value="lambda repressor-like DNA-binding domains"/>
    <property type="match status" value="1"/>
</dbReference>
<dbReference type="Proteomes" id="UP000249008">
    <property type="component" value="Chromosome 1"/>
</dbReference>
<accession>A0AAX2JER9</accession>
<evidence type="ECO:0000313" key="6">
    <source>
        <dbReference type="Proteomes" id="UP000249008"/>
    </source>
</evidence>
<gene>
    <name evidence="5" type="ORF">NCTC12112_03021</name>
</gene>
<organism evidence="5 6">
    <name type="scientific">Fusobacterium ulcerans</name>
    <dbReference type="NCBI Taxonomy" id="861"/>
    <lineage>
        <taxon>Bacteria</taxon>
        <taxon>Fusobacteriati</taxon>
        <taxon>Fusobacteriota</taxon>
        <taxon>Fusobacteriia</taxon>
        <taxon>Fusobacteriales</taxon>
        <taxon>Fusobacteriaceae</taxon>
        <taxon>Fusobacterium</taxon>
    </lineage>
</organism>
<dbReference type="PANTHER" id="PTHR40661:SF3">
    <property type="entry name" value="FELS-1 PROPHAGE TRANSCRIPTIONAL REGULATOR"/>
    <property type="match status" value="1"/>
</dbReference>
<dbReference type="Gene3D" id="2.10.109.10">
    <property type="entry name" value="Umud Fragment, subunit A"/>
    <property type="match status" value="1"/>
</dbReference>
<dbReference type="CDD" id="cd06529">
    <property type="entry name" value="S24_LexA-like"/>
    <property type="match status" value="1"/>
</dbReference>
<dbReference type="InterPro" id="IPR015927">
    <property type="entry name" value="Peptidase_S24_S26A/B/C"/>
</dbReference>
<dbReference type="PROSITE" id="PS50943">
    <property type="entry name" value="HTH_CROC1"/>
    <property type="match status" value="1"/>
</dbReference>
<evidence type="ECO:0000256" key="2">
    <source>
        <dbReference type="ARBA" id="ARBA00023125"/>
    </source>
</evidence>
<dbReference type="InterPro" id="IPR010982">
    <property type="entry name" value="Lambda_DNA-bd_dom_sf"/>
</dbReference>
<evidence type="ECO:0000259" key="4">
    <source>
        <dbReference type="PROSITE" id="PS50943"/>
    </source>
</evidence>
<dbReference type="GeneID" id="78454287"/>
<dbReference type="PANTHER" id="PTHR40661">
    <property type="match status" value="1"/>
</dbReference>
<dbReference type="KEGG" id="ful:C4N20_05670"/>